<dbReference type="InterPro" id="IPR007110">
    <property type="entry name" value="Ig-like_dom"/>
</dbReference>
<sequence length="372" mass="42062">MYRPPSWHNVTEVSWFNKWESGVTTDLSQDPEYAGSMKYQPTTDKGSTLRITDLRESDSAEYKFRFTTTAVKWGYSFPGTTLIVTDLQVKETPGTEEGKVTLTWNLTLTCSTTCTLNENPKPTYIWYKNGQHLTNSKTLDNSLILDPVSSEDAGRYSCAVKGHNNLYTPEETLTVIYPPKNTSVSVSPSGEIVEGSSVTLTCSSDANPPVDKYTWYFQNETLINGFEQIYNITNFRSEDSGHYHCEAWNKMASKNSTDLIIITADTDNQDDVHYTSIHFSGSNNQEVPLYSTVQLPQTQKEDEDVQYAVVKFNLSSAAPPVSKLSHYNIPDIFKIRWSLYLAVKNAYNTCMLSKPAVVWFKCIKIYNDFKAV</sequence>
<dbReference type="Pfam" id="PF13927">
    <property type="entry name" value="Ig_3"/>
    <property type="match status" value="1"/>
</dbReference>
<organism evidence="2 3">
    <name type="scientific">Oncorhynchus mykiss</name>
    <name type="common">Rainbow trout</name>
    <name type="synonym">Salmo gairdneri</name>
    <dbReference type="NCBI Taxonomy" id="8022"/>
    <lineage>
        <taxon>Eukaryota</taxon>
        <taxon>Metazoa</taxon>
        <taxon>Chordata</taxon>
        <taxon>Craniata</taxon>
        <taxon>Vertebrata</taxon>
        <taxon>Euteleostomi</taxon>
        <taxon>Actinopterygii</taxon>
        <taxon>Neopterygii</taxon>
        <taxon>Teleostei</taxon>
        <taxon>Protacanthopterygii</taxon>
        <taxon>Salmoniformes</taxon>
        <taxon>Salmonidae</taxon>
        <taxon>Salmoninae</taxon>
        <taxon>Oncorhynchus</taxon>
    </lineage>
</organism>
<evidence type="ECO:0000259" key="1">
    <source>
        <dbReference type="PROSITE" id="PS50835"/>
    </source>
</evidence>
<dbReference type="AlphaFoldDB" id="A0A8K9WU81"/>
<dbReference type="Gene3D" id="2.60.40.10">
    <property type="entry name" value="Immunoglobulins"/>
    <property type="match status" value="3"/>
</dbReference>
<dbReference type="Pfam" id="PF13895">
    <property type="entry name" value="Ig_2"/>
    <property type="match status" value="1"/>
</dbReference>
<feature type="domain" description="Ig-like" evidence="1">
    <location>
        <begin position="179"/>
        <end position="263"/>
    </location>
</feature>
<dbReference type="InterPro" id="IPR003598">
    <property type="entry name" value="Ig_sub2"/>
</dbReference>
<dbReference type="Ensembl" id="ENSOMYT00000163744.1">
    <property type="protein sequence ID" value="ENSOMYP00000123342.1"/>
    <property type="gene ID" value="ENSOMYG00000057418.1"/>
</dbReference>
<dbReference type="PANTHER" id="PTHR46013">
    <property type="entry name" value="VASCULAR CELL ADHESION MOLECULE 1"/>
    <property type="match status" value="1"/>
</dbReference>
<dbReference type="InterPro" id="IPR013783">
    <property type="entry name" value="Ig-like_fold"/>
</dbReference>
<dbReference type="CDD" id="cd00096">
    <property type="entry name" value="Ig"/>
    <property type="match status" value="1"/>
</dbReference>
<feature type="domain" description="Ig-like" evidence="1">
    <location>
        <begin position="78"/>
        <end position="174"/>
    </location>
</feature>
<dbReference type="PANTHER" id="PTHR46013:SF4">
    <property type="entry name" value="B-CELL RECEPTOR CD22-RELATED"/>
    <property type="match status" value="1"/>
</dbReference>
<protein>
    <recommendedName>
        <fullName evidence="1">Ig-like domain-containing protein</fullName>
    </recommendedName>
</protein>
<keyword evidence="3" id="KW-1185">Reference proteome</keyword>
<dbReference type="InterPro" id="IPR036179">
    <property type="entry name" value="Ig-like_dom_sf"/>
</dbReference>
<dbReference type="SMART" id="SM00408">
    <property type="entry name" value="IGc2"/>
    <property type="match status" value="2"/>
</dbReference>
<reference evidence="2" key="1">
    <citation type="submission" date="2020-07" db="EMBL/GenBank/DDBJ databases">
        <title>A long reads based de novo assembly of the rainbow trout Arlee double haploid line genome.</title>
        <authorList>
            <person name="Gao G."/>
            <person name="Palti Y."/>
        </authorList>
    </citation>
    <scope>NUCLEOTIDE SEQUENCE [LARGE SCALE GENOMIC DNA]</scope>
</reference>
<proteinExistence type="predicted"/>
<reference evidence="2" key="2">
    <citation type="submission" date="2025-08" db="UniProtKB">
        <authorList>
            <consortium name="Ensembl"/>
        </authorList>
    </citation>
    <scope>IDENTIFICATION</scope>
</reference>
<evidence type="ECO:0000313" key="2">
    <source>
        <dbReference type="Ensembl" id="ENSOMYP00000123342.1"/>
    </source>
</evidence>
<dbReference type="InterPro" id="IPR003599">
    <property type="entry name" value="Ig_sub"/>
</dbReference>
<dbReference type="PROSITE" id="PS50835">
    <property type="entry name" value="IG_LIKE"/>
    <property type="match status" value="2"/>
</dbReference>
<evidence type="ECO:0000313" key="3">
    <source>
        <dbReference type="Proteomes" id="UP000694395"/>
    </source>
</evidence>
<dbReference type="SMART" id="SM00409">
    <property type="entry name" value="IG"/>
    <property type="match status" value="3"/>
</dbReference>
<dbReference type="SUPFAM" id="SSF48726">
    <property type="entry name" value="Immunoglobulin"/>
    <property type="match status" value="3"/>
</dbReference>
<dbReference type="GeneTree" id="ENSGT01010000222294"/>
<accession>A0A8K9WU81</accession>
<reference evidence="2" key="3">
    <citation type="submission" date="2025-09" db="UniProtKB">
        <authorList>
            <consortium name="Ensembl"/>
        </authorList>
    </citation>
    <scope>IDENTIFICATION</scope>
</reference>
<name>A0A8K9WU81_ONCMY</name>
<dbReference type="Proteomes" id="UP000694395">
    <property type="component" value="Chromosome 13"/>
</dbReference>